<dbReference type="AlphaFoldDB" id="A0A510XRD7"/>
<evidence type="ECO:0000256" key="8">
    <source>
        <dbReference type="ARBA" id="ARBA00022777"/>
    </source>
</evidence>
<evidence type="ECO:0000256" key="13">
    <source>
        <dbReference type="ARBA" id="ARBA00064003"/>
    </source>
</evidence>
<dbReference type="SUPFAM" id="SSF47384">
    <property type="entry name" value="Homodimeric domain of signal transducing histidine kinase"/>
    <property type="match status" value="1"/>
</dbReference>
<feature type="domain" description="PAS" evidence="19">
    <location>
        <begin position="378"/>
        <end position="423"/>
    </location>
</feature>
<dbReference type="InterPro" id="IPR011006">
    <property type="entry name" value="CheY-like_superfamily"/>
</dbReference>
<dbReference type="SMART" id="SM00388">
    <property type="entry name" value="HisKA"/>
    <property type="match status" value="1"/>
</dbReference>
<dbReference type="InterPro" id="IPR003661">
    <property type="entry name" value="HisK_dim/P_dom"/>
</dbReference>
<dbReference type="FunFam" id="3.30.565.10:FF:000010">
    <property type="entry name" value="Sensor histidine kinase RcsC"/>
    <property type="match status" value="1"/>
</dbReference>
<evidence type="ECO:0000256" key="6">
    <source>
        <dbReference type="ARBA" id="ARBA00022692"/>
    </source>
</evidence>
<sequence>MAAPHSAVKGLKTSITSQVIIMLLGVVCSIFYQFKADQQLTSQIKETLDTRLQYITNGISQRLELYGYGLSGLKGLISALPHDKINYDVIKNYSRSRNYAQEFPGAGGIGFIKKVADNQLASFIEAAQAERPDHQFALKTIAEHGNSHFIIQYIFPEQPNLAAIGLDIGSEKNRRSAALNAATANGLALTAPLTLVQANQKAQHGFLMLLPVYNTATVAMQPKQRLAQLSGWTYAPLLIDNILSSLDKFGANFLSISDVTDTQTVEFFNLGDKSLSTPYASSKTIEVMGRQWKINLQASQSFLKSSHLKKSYQPLMSGLLLTALIMMALLALQLITYKKAQKNRIILNMEKEHKRALQHANQNLESEVHSRTQQLEEITTLQRSILDSAHYSIIATDKDGLISEFNPAAEKLLKYTASEVIGKFTPFIFHLDSEIQTLIDDLTKQQGQKVALSFDIFLLQAQLNNKNTNQWTYVDKHQQQTQVNLSVTKLLNNKGEAVGYLGIAYDLTRHIEQQQALANAISQAQHASRAKSEFLANMSHEIRTPMNGVFGTLQLLQEENLPDKARNYLKKAIYSTRSLTTIINDILDFSKIEAGKLSIEETPFELDELMHHLESDLLIPANEKNINLEIINNIEHNNWIGDPVRLRQIFLNLISNAIKFTNEGSVSMQVSLKGEDTLSFKVSDTGIGISQQALERLFERFEQADKSTTREYGGTGLGLAITQSLVELMNGTISVSSQLGSGSQFTVTLPLVKAQASAVKANDAALVLPNLTNKTVLIAEDNKINQLVASSFMEATGANIIIANNGIEAVELYEVHEPDIILMDIQMPKMNGLEACKIIKNKNSKQLILALTANVLSEQKRLYAQLFDGYISKPIEKHELIKALQSVGF</sequence>
<dbReference type="EMBL" id="BJUM01000003">
    <property type="protein sequence ID" value="GEK53586.1"/>
    <property type="molecule type" value="Genomic_DNA"/>
</dbReference>
<dbReference type="PROSITE" id="PS50113">
    <property type="entry name" value="PAC"/>
    <property type="match status" value="1"/>
</dbReference>
<dbReference type="Gene3D" id="3.40.50.2300">
    <property type="match status" value="1"/>
</dbReference>
<comment type="caution">
    <text evidence="22">The sequence shown here is derived from an EMBL/GenBank/DDBJ whole genome shotgun (WGS) entry which is preliminary data.</text>
</comment>
<dbReference type="CDD" id="cd00082">
    <property type="entry name" value="HisKA"/>
    <property type="match status" value="1"/>
</dbReference>
<evidence type="ECO:0000256" key="2">
    <source>
        <dbReference type="ARBA" id="ARBA00004370"/>
    </source>
</evidence>
<dbReference type="Pfam" id="PF00072">
    <property type="entry name" value="Response_reg"/>
    <property type="match status" value="1"/>
</dbReference>
<dbReference type="Pfam" id="PF00512">
    <property type="entry name" value="HisKA"/>
    <property type="match status" value="1"/>
</dbReference>
<evidence type="ECO:0000313" key="23">
    <source>
        <dbReference type="Proteomes" id="UP000321419"/>
    </source>
</evidence>
<protein>
    <recommendedName>
        <fullName evidence="14">Sensory/regulatory protein RpfC</fullName>
        <ecNumber evidence="3">2.7.13.3</ecNumber>
    </recommendedName>
</protein>
<dbReference type="InterPro" id="IPR000700">
    <property type="entry name" value="PAS-assoc_C"/>
</dbReference>
<dbReference type="EC" id="2.7.13.3" evidence="3"/>
<dbReference type="Pfam" id="PF03924">
    <property type="entry name" value="CHASE"/>
    <property type="match status" value="1"/>
</dbReference>
<name>A0A510XRD7_9GAMM</name>
<dbReference type="SMART" id="SM00091">
    <property type="entry name" value="PAS"/>
    <property type="match status" value="1"/>
</dbReference>
<evidence type="ECO:0000256" key="1">
    <source>
        <dbReference type="ARBA" id="ARBA00000085"/>
    </source>
</evidence>
<keyword evidence="7" id="KW-0547">Nucleotide-binding</keyword>
<dbReference type="PROSITE" id="PS50109">
    <property type="entry name" value="HIS_KIN"/>
    <property type="match status" value="1"/>
</dbReference>
<dbReference type="InterPro" id="IPR013767">
    <property type="entry name" value="PAS_fold"/>
</dbReference>
<evidence type="ECO:0000259" key="18">
    <source>
        <dbReference type="PROSITE" id="PS50110"/>
    </source>
</evidence>
<dbReference type="PANTHER" id="PTHR43047:SF64">
    <property type="entry name" value="HISTIDINE KINASE CONTAINING CHEY-HOMOLOGOUS RECEIVER DOMAIN AND PAS DOMAIN-RELATED"/>
    <property type="match status" value="1"/>
</dbReference>
<dbReference type="InterPro" id="IPR036890">
    <property type="entry name" value="HATPase_C_sf"/>
</dbReference>
<evidence type="ECO:0000259" key="20">
    <source>
        <dbReference type="PROSITE" id="PS50113"/>
    </source>
</evidence>
<keyword evidence="10 16" id="KW-1133">Transmembrane helix</keyword>
<dbReference type="PROSITE" id="PS50839">
    <property type="entry name" value="CHASE"/>
    <property type="match status" value="1"/>
</dbReference>
<dbReference type="InterPro" id="IPR003594">
    <property type="entry name" value="HATPase_dom"/>
</dbReference>
<dbReference type="InterPro" id="IPR000014">
    <property type="entry name" value="PAS"/>
</dbReference>
<dbReference type="InterPro" id="IPR005467">
    <property type="entry name" value="His_kinase_dom"/>
</dbReference>
<evidence type="ECO:0000256" key="10">
    <source>
        <dbReference type="ARBA" id="ARBA00022989"/>
    </source>
</evidence>
<feature type="domain" description="PAC" evidence="20">
    <location>
        <begin position="467"/>
        <end position="519"/>
    </location>
</feature>
<dbReference type="PROSITE" id="PS50110">
    <property type="entry name" value="RESPONSE_REGULATORY"/>
    <property type="match status" value="1"/>
</dbReference>
<comment type="subunit">
    <text evidence="13">At low DSF concentrations, interacts with RpfF.</text>
</comment>
<feature type="domain" description="Response regulatory" evidence="18">
    <location>
        <begin position="775"/>
        <end position="888"/>
    </location>
</feature>
<comment type="catalytic activity">
    <reaction evidence="1">
        <text>ATP + protein L-histidine = ADP + protein N-phospho-L-histidine.</text>
        <dbReference type="EC" id="2.7.13.3"/>
    </reaction>
</comment>
<dbReference type="OrthoDB" id="9810730at2"/>
<dbReference type="InterPro" id="IPR035965">
    <property type="entry name" value="PAS-like_dom_sf"/>
</dbReference>
<evidence type="ECO:0000256" key="3">
    <source>
        <dbReference type="ARBA" id="ARBA00012438"/>
    </source>
</evidence>
<evidence type="ECO:0000256" key="4">
    <source>
        <dbReference type="ARBA" id="ARBA00022553"/>
    </source>
</evidence>
<dbReference type="Gene3D" id="1.10.287.130">
    <property type="match status" value="1"/>
</dbReference>
<dbReference type="Proteomes" id="UP000321419">
    <property type="component" value="Unassembled WGS sequence"/>
</dbReference>
<proteinExistence type="predicted"/>
<dbReference type="Gene3D" id="3.30.450.350">
    <property type="entry name" value="CHASE domain"/>
    <property type="match status" value="1"/>
</dbReference>
<feature type="domain" description="Histidine kinase" evidence="17">
    <location>
        <begin position="537"/>
        <end position="753"/>
    </location>
</feature>
<dbReference type="Gene3D" id="3.30.565.10">
    <property type="entry name" value="Histidine kinase-like ATPase, C-terminal domain"/>
    <property type="match status" value="1"/>
</dbReference>
<feature type="transmembrane region" description="Helical" evidence="16">
    <location>
        <begin position="15"/>
        <end position="34"/>
    </location>
</feature>
<dbReference type="SUPFAM" id="SSF55785">
    <property type="entry name" value="PYP-like sensor domain (PAS domain)"/>
    <property type="match status" value="1"/>
</dbReference>
<evidence type="ECO:0000256" key="14">
    <source>
        <dbReference type="ARBA" id="ARBA00068150"/>
    </source>
</evidence>
<dbReference type="GO" id="GO:0005524">
    <property type="term" value="F:ATP binding"/>
    <property type="evidence" value="ECO:0007669"/>
    <property type="project" value="UniProtKB-KW"/>
</dbReference>
<evidence type="ECO:0000256" key="11">
    <source>
        <dbReference type="ARBA" id="ARBA00023012"/>
    </source>
</evidence>
<dbReference type="Gene3D" id="3.30.450.20">
    <property type="entry name" value="PAS domain"/>
    <property type="match status" value="1"/>
</dbReference>
<dbReference type="GO" id="GO:0000155">
    <property type="term" value="F:phosphorelay sensor kinase activity"/>
    <property type="evidence" value="ECO:0007669"/>
    <property type="project" value="InterPro"/>
</dbReference>
<dbReference type="PRINTS" id="PR00344">
    <property type="entry name" value="BCTRLSENSOR"/>
</dbReference>
<evidence type="ECO:0000256" key="12">
    <source>
        <dbReference type="ARBA" id="ARBA00023136"/>
    </source>
</evidence>
<dbReference type="PROSITE" id="PS50112">
    <property type="entry name" value="PAS"/>
    <property type="match status" value="1"/>
</dbReference>
<organism evidence="22 23">
    <name type="scientific">Pseudoalteromonas espejiana</name>
    <dbReference type="NCBI Taxonomy" id="28107"/>
    <lineage>
        <taxon>Bacteria</taxon>
        <taxon>Pseudomonadati</taxon>
        <taxon>Pseudomonadota</taxon>
        <taxon>Gammaproteobacteria</taxon>
        <taxon>Alteromonadales</taxon>
        <taxon>Pseudoalteromonadaceae</taxon>
        <taxon>Pseudoalteromonas</taxon>
    </lineage>
</organism>
<dbReference type="FunFam" id="1.10.287.130:FF:000002">
    <property type="entry name" value="Two-component osmosensing histidine kinase"/>
    <property type="match status" value="1"/>
</dbReference>
<evidence type="ECO:0000259" key="21">
    <source>
        <dbReference type="PROSITE" id="PS50839"/>
    </source>
</evidence>
<keyword evidence="12 16" id="KW-0472">Membrane</keyword>
<dbReference type="NCBIfam" id="TIGR00229">
    <property type="entry name" value="sensory_box"/>
    <property type="match status" value="1"/>
</dbReference>
<keyword evidence="11" id="KW-0902">Two-component regulatory system</keyword>
<dbReference type="GO" id="GO:0006355">
    <property type="term" value="P:regulation of DNA-templated transcription"/>
    <property type="evidence" value="ECO:0007669"/>
    <property type="project" value="InterPro"/>
</dbReference>
<dbReference type="SUPFAM" id="SSF55874">
    <property type="entry name" value="ATPase domain of HSP90 chaperone/DNA topoisomerase II/histidine kinase"/>
    <property type="match status" value="1"/>
</dbReference>
<evidence type="ECO:0000256" key="9">
    <source>
        <dbReference type="ARBA" id="ARBA00022840"/>
    </source>
</evidence>
<dbReference type="CDD" id="cd00130">
    <property type="entry name" value="PAS"/>
    <property type="match status" value="1"/>
</dbReference>
<dbReference type="SMART" id="SM00448">
    <property type="entry name" value="REC"/>
    <property type="match status" value="1"/>
</dbReference>
<dbReference type="CDD" id="cd17546">
    <property type="entry name" value="REC_hyHK_CKI1_RcsC-like"/>
    <property type="match status" value="1"/>
</dbReference>
<keyword evidence="23" id="KW-1185">Reference proteome</keyword>
<evidence type="ECO:0000256" key="15">
    <source>
        <dbReference type="PROSITE-ProRule" id="PRU00169"/>
    </source>
</evidence>
<keyword evidence="9" id="KW-0067">ATP-binding</keyword>
<dbReference type="InterPro" id="IPR006189">
    <property type="entry name" value="CHASE_dom"/>
</dbReference>
<feature type="transmembrane region" description="Helical" evidence="16">
    <location>
        <begin position="315"/>
        <end position="335"/>
    </location>
</feature>
<evidence type="ECO:0000256" key="5">
    <source>
        <dbReference type="ARBA" id="ARBA00022679"/>
    </source>
</evidence>
<dbReference type="SMART" id="SM00387">
    <property type="entry name" value="HATPase_c"/>
    <property type="match status" value="1"/>
</dbReference>
<dbReference type="InterPro" id="IPR004358">
    <property type="entry name" value="Sig_transdc_His_kin-like_C"/>
</dbReference>
<dbReference type="InterPro" id="IPR001789">
    <property type="entry name" value="Sig_transdc_resp-reg_receiver"/>
</dbReference>
<dbReference type="SUPFAM" id="SSF52172">
    <property type="entry name" value="CheY-like"/>
    <property type="match status" value="1"/>
</dbReference>
<dbReference type="InterPro" id="IPR036097">
    <property type="entry name" value="HisK_dim/P_sf"/>
</dbReference>
<dbReference type="Pfam" id="PF02518">
    <property type="entry name" value="HATPase_c"/>
    <property type="match status" value="1"/>
</dbReference>
<keyword evidence="8" id="KW-0418">Kinase</keyword>
<keyword evidence="6 16" id="KW-0812">Transmembrane</keyword>
<reference evidence="22 23" key="1">
    <citation type="submission" date="2019-07" db="EMBL/GenBank/DDBJ databases">
        <title>Whole genome shotgun sequence of Pseudoalteromonas espejiana NBRC 102222.</title>
        <authorList>
            <person name="Hosoyama A."/>
            <person name="Uohara A."/>
            <person name="Ohji S."/>
            <person name="Ichikawa N."/>
        </authorList>
    </citation>
    <scope>NUCLEOTIDE SEQUENCE [LARGE SCALE GENOMIC DNA]</scope>
    <source>
        <strain evidence="22 23">NBRC 102222</strain>
    </source>
</reference>
<evidence type="ECO:0000313" key="22">
    <source>
        <dbReference type="EMBL" id="GEK53586.1"/>
    </source>
</evidence>
<dbReference type="PANTHER" id="PTHR43047">
    <property type="entry name" value="TWO-COMPONENT HISTIDINE PROTEIN KINASE"/>
    <property type="match status" value="1"/>
</dbReference>
<feature type="modified residue" description="4-aspartylphosphate" evidence="15">
    <location>
        <position position="824"/>
    </location>
</feature>
<dbReference type="SMART" id="SM01079">
    <property type="entry name" value="CHASE"/>
    <property type="match status" value="1"/>
</dbReference>
<evidence type="ECO:0000256" key="16">
    <source>
        <dbReference type="SAM" id="Phobius"/>
    </source>
</evidence>
<dbReference type="RefSeq" id="WP_089347330.1">
    <property type="nucleotide sequence ID" value="NZ_BJUM01000003.1"/>
</dbReference>
<keyword evidence="4 15" id="KW-0597">Phosphoprotein</keyword>
<dbReference type="GO" id="GO:0016020">
    <property type="term" value="C:membrane"/>
    <property type="evidence" value="ECO:0007669"/>
    <property type="project" value="UniProtKB-SubCell"/>
</dbReference>
<dbReference type="Pfam" id="PF00989">
    <property type="entry name" value="PAS"/>
    <property type="match status" value="1"/>
</dbReference>
<accession>A0A510XRD7</accession>
<evidence type="ECO:0000259" key="17">
    <source>
        <dbReference type="PROSITE" id="PS50109"/>
    </source>
</evidence>
<evidence type="ECO:0000259" key="19">
    <source>
        <dbReference type="PROSITE" id="PS50112"/>
    </source>
</evidence>
<dbReference type="InterPro" id="IPR042240">
    <property type="entry name" value="CHASE_sf"/>
</dbReference>
<gene>
    <name evidence="22" type="ORF">PES01_04310</name>
</gene>
<dbReference type="CDD" id="cd16922">
    <property type="entry name" value="HATPase_EvgS-ArcB-TorS-like"/>
    <property type="match status" value="1"/>
</dbReference>
<comment type="subcellular location">
    <subcellularLocation>
        <location evidence="2">Membrane</location>
    </subcellularLocation>
</comment>
<keyword evidence="5" id="KW-0808">Transferase</keyword>
<feature type="domain" description="CHASE" evidence="21">
    <location>
        <begin position="148"/>
        <end position="249"/>
    </location>
</feature>
<evidence type="ECO:0000256" key="7">
    <source>
        <dbReference type="ARBA" id="ARBA00022741"/>
    </source>
</evidence>